<dbReference type="Proteomes" id="UP001172101">
    <property type="component" value="Unassembled WGS sequence"/>
</dbReference>
<feature type="compositionally biased region" description="Polar residues" evidence="1">
    <location>
        <begin position="220"/>
        <end position="240"/>
    </location>
</feature>
<comment type="caution">
    <text evidence="2">The sequence shown here is derived from an EMBL/GenBank/DDBJ whole genome shotgun (WGS) entry which is preliminary data.</text>
</comment>
<feature type="compositionally biased region" description="Basic and acidic residues" evidence="1">
    <location>
        <begin position="131"/>
        <end position="140"/>
    </location>
</feature>
<dbReference type="AlphaFoldDB" id="A0AA39ZT67"/>
<feature type="compositionally biased region" description="Basic and acidic residues" evidence="1">
    <location>
        <begin position="156"/>
        <end position="184"/>
    </location>
</feature>
<dbReference type="EMBL" id="JAUIRO010000008">
    <property type="protein sequence ID" value="KAK0703167.1"/>
    <property type="molecule type" value="Genomic_DNA"/>
</dbReference>
<protein>
    <submittedName>
        <fullName evidence="2">Uncharacterized protein</fullName>
    </submittedName>
</protein>
<dbReference type="GeneID" id="85331366"/>
<evidence type="ECO:0000256" key="1">
    <source>
        <dbReference type="SAM" id="MobiDB-lite"/>
    </source>
</evidence>
<organism evidence="2 3">
    <name type="scientific">Lasiosphaeria miniovina</name>
    <dbReference type="NCBI Taxonomy" id="1954250"/>
    <lineage>
        <taxon>Eukaryota</taxon>
        <taxon>Fungi</taxon>
        <taxon>Dikarya</taxon>
        <taxon>Ascomycota</taxon>
        <taxon>Pezizomycotina</taxon>
        <taxon>Sordariomycetes</taxon>
        <taxon>Sordariomycetidae</taxon>
        <taxon>Sordariales</taxon>
        <taxon>Lasiosphaeriaceae</taxon>
        <taxon>Lasiosphaeria</taxon>
    </lineage>
</organism>
<dbReference type="RefSeq" id="XP_060290026.1">
    <property type="nucleotide sequence ID" value="XM_060448096.1"/>
</dbReference>
<evidence type="ECO:0000313" key="2">
    <source>
        <dbReference type="EMBL" id="KAK0703167.1"/>
    </source>
</evidence>
<reference evidence="2" key="1">
    <citation type="submission" date="2023-06" db="EMBL/GenBank/DDBJ databases">
        <title>Genome-scale phylogeny and comparative genomics of the fungal order Sordariales.</title>
        <authorList>
            <consortium name="Lawrence Berkeley National Laboratory"/>
            <person name="Hensen N."/>
            <person name="Bonometti L."/>
            <person name="Westerberg I."/>
            <person name="Brannstrom I.O."/>
            <person name="Guillou S."/>
            <person name="Cros-Aarteil S."/>
            <person name="Calhoun S."/>
            <person name="Haridas S."/>
            <person name="Kuo A."/>
            <person name="Mondo S."/>
            <person name="Pangilinan J."/>
            <person name="Riley R."/>
            <person name="LaButti K."/>
            <person name="Andreopoulos B."/>
            <person name="Lipzen A."/>
            <person name="Chen C."/>
            <person name="Yanf M."/>
            <person name="Daum C."/>
            <person name="Ng V."/>
            <person name="Clum A."/>
            <person name="Steindorff A."/>
            <person name="Ohm R."/>
            <person name="Martin F."/>
            <person name="Silar P."/>
            <person name="Natvig D."/>
            <person name="Lalanne C."/>
            <person name="Gautier V."/>
            <person name="Ament-velasquez S.L."/>
            <person name="Kruys A."/>
            <person name="Hutchinson M.I."/>
            <person name="Powell A.J."/>
            <person name="Barry K."/>
            <person name="Miller A.N."/>
            <person name="Grigoriev I.V."/>
            <person name="Debuchy R."/>
            <person name="Gladieux P."/>
            <person name="Thoren M.H."/>
            <person name="Johannesson H."/>
        </authorList>
    </citation>
    <scope>NUCLEOTIDE SEQUENCE</scope>
    <source>
        <strain evidence="2">SMH2392-1A</strain>
    </source>
</reference>
<accession>A0AA39ZT67</accession>
<evidence type="ECO:0000313" key="3">
    <source>
        <dbReference type="Proteomes" id="UP001172101"/>
    </source>
</evidence>
<gene>
    <name evidence="2" type="ORF">B0T26DRAFT_876270</name>
</gene>
<name>A0AA39ZT67_9PEZI</name>
<sequence length="284" mass="31937">MTSSNSSSSSSSRRPRLARLLCNCEGPARLGGADRNRRMEQMGRRYRFGIMAGGRNNAHPYASTSDARSRHGSALFVQWQVLEPSGSPSPASPLDAGLELERVLAQRQPLGLWGWERALLSAKSRPPQQQTEKKKNKEPQQHQANAPPQQHHREHGHGSTTEKNKEPHQHYGEHTAAAEEEKRATLAPWRTQSRISTTENAPPQQHYGEHTAAAPRRTKSSSSTTENTRLQQHQGCLSQSDGDETVQLYTLAQGKEAPEWPSKEMKQHYESRREKFQSYRNPSP</sequence>
<keyword evidence="3" id="KW-1185">Reference proteome</keyword>
<feature type="compositionally biased region" description="Polar residues" evidence="1">
    <location>
        <begin position="190"/>
        <end position="203"/>
    </location>
</feature>
<feature type="compositionally biased region" description="Basic and acidic residues" evidence="1">
    <location>
        <begin position="256"/>
        <end position="277"/>
    </location>
</feature>
<proteinExistence type="predicted"/>
<feature type="region of interest" description="Disordered" evidence="1">
    <location>
        <begin position="122"/>
        <end position="284"/>
    </location>
</feature>